<keyword evidence="3" id="KW-0805">Transcription regulation</keyword>
<dbReference type="InterPro" id="IPR036390">
    <property type="entry name" value="WH_DNA-bd_sf"/>
</dbReference>
<dbReference type="PANTHER" id="PTHR33164">
    <property type="entry name" value="TRANSCRIPTIONAL REGULATOR, MARR FAMILY"/>
    <property type="match status" value="1"/>
</dbReference>
<dbReference type="InterPro" id="IPR055166">
    <property type="entry name" value="Transc_reg_Sar_Rot_HTH"/>
</dbReference>
<dbReference type="InterPro" id="IPR036388">
    <property type="entry name" value="WH-like_DNA-bd_sf"/>
</dbReference>
<dbReference type="Proteomes" id="UP001321580">
    <property type="component" value="Unassembled WGS sequence"/>
</dbReference>
<name>A0ABT6XJ21_9GAMM</name>
<dbReference type="PANTHER" id="PTHR33164:SF5">
    <property type="entry name" value="ORGANIC HYDROPEROXIDE RESISTANCE TRANSCRIPTIONAL REGULATOR"/>
    <property type="match status" value="1"/>
</dbReference>
<evidence type="ECO:0000256" key="5">
    <source>
        <dbReference type="ARBA" id="ARBA00023163"/>
    </source>
</evidence>
<keyword evidence="5" id="KW-0804">Transcription</keyword>
<dbReference type="SMART" id="SM00347">
    <property type="entry name" value="HTH_MARR"/>
    <property type="match status" value="1"/>
</dbReference>
<evidence type="ECO:0000256" key="4">
    <source>
        <dbReference type="ARBA" id="ARBA00023125"/>
    </source>
</evidence>
<dbReference type="EMBL" id="JASGBI010000001">
    <property type="protein sequence ID" value="MDI9240163.1"/>
    <property type="molecule type" value="Genomic_DNA"/>
</dbReference>
<organism evidence="7 8">
    <name type="scientific">Lysobacter stagni</name>
    <dbReference type="NCBI Taxonomy" id="3045172"/>
    <lineage>
        <taxon>Bacteria</taxon>
        <taxon>Pseudomonadati</taxon>
        <taxon>Pseudomonadota</taxon>
        <taxon>Gammaproteobacteria</taxon>
        <taxon>Lysobacterales</taxon>
        <taxon>Lysobacteraceae</taxon>
        <taxon>Lysobacter</taxon>
    </lineage>
</organism>
<dbReference type="Gene3D" id="1.10.10.10">
    <property type="entry name" value="Winged helix-like DNA-binding domain superfamily/Winged helix DNA-binding domain"/>
    <property type="match status" value="1"/>
</dbReference>
<keyword evidence="8" id="KW-1185">Reference proteome</keyword>
<proteinExistence type="predicted"/>
<protein>
    <submittedName>
        <fullName evidence="7">MarR family transcriptional regulator</fullName>
    </submittedName>
</protein>
<evidence type="ECO:0000313" key="8">
    <source>
        <dbReference type="Proteomes" id="UP001321580"/>
    </source>
</evidence>
<dbReference type="Pfam" id="PF22381">
    <property type="entry name" value="Staph_reg_Sar_Rot"/>
    <property type="match status" value="1"/>
</dbReference>
<dbReference type="InterPro" id="IPR000835">
    <property type="entry name" value="HTH_MarR-typ"/>
</dbReference>
<accession>A0ABT6XJ21</accession>
<sequence>MKPAQNTKSTRLAEFLCFAVYSTNLAFGKVYRPLLDELGLTYTQYVTIVALWEEDDQTVSGLGEKLFLESNTLTPILKKLEAMGHVKRARDPSDERQVRVRLTSSGRRLREKAFDANLVEACGMPAKEFTRLQKEIVALRTNLLEFVEKDR</sequence>
<comment type="subcellular location">
    <subcellularLocation>
        <location evidence="1">Cytoplasm</location>
    </subcellularLocation>
</comment>
<comment type="caution">
    <text evidence="7">The sequence shown here is derived from an EMBL/GenBank/DDBJ whole genome shotgun (WGS) entry which is preliminary data.</text>
</comment>
<dbReference type="SUPFAM" id="SSF46785">
    <property type="entry name" value="Winged helix' DNA-binding domain"/>
    <property type="match status" value="1"/>
</dbReference>
<evidence type="ECO:0000256" key="3">
    <source>
        <dbReference type="ARBA" id="ARBA00023015"/>
    </source>
</evidence>
<reference evidence="7 8" key="1">
    <citation type="submission" date="2023-05" db="EMBL/GenBank/DDBJ databases">
        <title>Lysobacter sp. strain LF1 Genome sequencing and assembly.</title>
        <authorList>
            <person name="Jung Y."/>
        </authorList>
    </citation>
    <scope>NUCLEOTIDE SEQUENCE [LARGE SCALE GENOMIC DNA]</scope>
    <source>
        <strain evidence="7 8">LF1</strain>
    </source>
</reference>
<dbReference type="RefSeq" id="WP_283213515.1">
    <property type="nucleotide sequence ID" value="NZ_JASGBI010000001.1"/>
</dbReference>
<dbReference type="PRINTS" id="PR00598">
    <property type="entry name" value="HTHMARR"/>
</dbReference>
<dbReference type="PROSITE" id="PS50995">
    <property type="entry name" value="HTH_MARR_2"/>
    <property type="match status" value="1"/>
</dbReference>
<keyword evidence="4" id="KW-0238">DNA-binding</keyword>
<evidence type="ECO:0000313" key="7">
    <source>
        <dbReference type="EMBL" id="MDI9240163.1"/>
    </source>
</evidence>
<gene>
    <name evidence="7" type="ORF">QLQ15_14720</name>
</gene>
<dbReference type="InterPro" id="IPR039422">
    <property type="entry name" value="MarR/SlyA-like"/>
</dbReference>
<evidence type="ECO:0000256" key="2">
    <source>
        <dbReference type="ARBA" id="ARBA00022490"/>
    </source>
</evidence>
<feature type="domain" description="HTH marR-type" evidence="6">
    <location>
        <begin position="13"/>
        <end position="149"/>
    </location>
</feature>
<evidence type="ECO:0000256" key="1">
    <source>
        <dbReference type="ARBA" id="ARBA00004496"/>
    </source>
</evidence>
<keyword evidence="2" id="KW-0963">Cytoplasm</keyword>
<evidence type="ECO:0000259" key="6">
    <source>
        <dbReference type="PROSITE" id="PS50995"/>
    </source>
</evidence>